<dbReference type="PANTHER" id="PTHR46589">
    <property type="entry name" value="APOPTOTIC CHROMATIN CONDENSATION INDUCER IN THE NUCLEUS"/>
    <property type="match status" value="1"/>
</dbReference>
<feature type="compositionally biased region" description="Basic residues" evidence="1">
    <location>
        <begin position="147"/>
        <end position="156"/>
    </location>
</feature>
<dbReference type="Ensembl" id="ENSACOT00000011977.1">
    <property type="protein sequence ID" value="ENSACOP00000011565.1"/>
    <property type="gene ID" value="ENSACOG00000008050.1"/>
</dbReference>
<dbReference type="GO" id="GO:0008380">
    <property type="term" value="P:RNA splicing"/>
    <property type="evidence" value="ECO:0007669"/>
    <property type="project" value="TreeGrafter"/>
</dbReference>
<feature type="compositionally biased region" description="Basic and acidic residues" evidence="1">
    <location>
        <begin position="79"/>
        <end position="100"/>
    </location>
</feature>
<dbReference type="GO" id="GO:0071011">
    <property type="term" value="C:precatalytic spliceosome"/>
    <property type="evidence" value="ECO:0007669"/>
    <property type="project" value="TreeGrafter"/>
</dbReference>
<dbReference type="GO" id="GO:0003723">
    <property type="term" value="F:RNA binding"/>
    <property type="evidence" value="ECO:0007669"/>
    <property type="project" value="TreeGrafter"/>
</dbReference>
<dbReference type="PANTHER" id="PTHR46589:SF1">
    <property type="entry name" value="APOPTOTIC CHROMATIN CONDENSATION INDUCER IN THE NUCLEUS"/>
    <property type="match status" value="1"/>
</dbReference>
<organism evidence="2 3">
    <name type="scientific">Amazona collaria</name>
    <name type="common">yellow-billed parrot</name>
    <dbReference type="NCBI Taxonomy" id="241587"/>
    <lineage>
        <taxon>Eukaryota</taxon>
        <taxon>Metazoa</taxon>
        <taxon>Chordata</taxon>
        <taxon>Craniata</taxon>
        <taxon>Vertebrata</taxon>
        <taxon>Euteleostomi</taxon>
        <taxon>Archelosauria</taxon>
        <taxon>Archosauria</taxon>
        <taxon>Dinosauria</taxon>
        <taxon>Saurischia</taxon>
        <taxon>Theropoda</taxon>
        <taxon>Coelurosauria</taxon>
        <taxon>Aves</taxon>
        <taxon>Neognathae</taxon>
        <taxon>Neoaves</taxon>
        <taxon>Telluraves</taxon>
        <taxon>Australaves</taxon>
        <taxon>Psittaciformes</taxon>
        <taxon>Psittacidae</taxon>
        <taxon>Amazona</taxon>
    </lineage>
</organism>
<feature type="compositionally biased region" description="Polar residues" evidence="1">
    <location>
        <begin position="122"/>
        <end position="136"/>
    </location>
</feature>
<name>A0A8B9FQT5_9PSIT</name>
<evidence type="ECO:0000313" key="2">
    <source>
        <dbReference type="Ensembl" id="ENSACOP00000011565.1"/>
    </source>
</evidence>
<dbReference type="InterPro" id="IPR052793">
    <property type="entry name" value="EJC-associated_protein"/>
</dbReference>
<keyword evidence="3" id="KW-1185">Reference proteome</keyword>
<feature type="region of interest" description="Disordered" evidence="1">
    <location>
        <begin position="1"/>
        <end position="22"/>
    </location>
</feature>
<feature type="region of interest" description="Disordered" evidence="1">
    <location>
        <begin position="49"/>
        <end position="156"/>
    </location>
</feature>
<dbReference type="AlphaFoldDB" id="A0A8B9FQT5"/>
<feature type="compositionally biased region" description="Pro residues" evidence="1">
    <location>
        <begin position="106"/>
        <end position="119"/>
    </location>
</feature>
<reference evidence="2" key="2">
    <citation type="submission" date="2025-09" db="UniProtKB">
        <authorList>
            <consortium name="Ensembl"/>
        </authorList>
    </citation>
    <scope>IDENTIFICATION</scope>
</reference>
<reference evidence="2" key="1">
    <citation type="submission" date="2025-08" db="UniProtKB">
        <authorList>
            <consortium name="Ensembl"/>
        </authorList>
    </citation>
    <scope>IDENTIFICATION</scope>
</reference>
<accession>A0A8B9FQT5</accession>
<feature type="compositionally biased region" description="Low complexity" evidence="1">
    <location>
        <begin position="1"/>
        <end position="15"/>
    </location>
</feature>
<proteinExistence type="predicted"/>
<dbReference type="GO" id="GO:0061574">
    <property type="term" value="C:ASAP complex"/>
    <property type="evidence" value="ECO:0007669"/>
    <property type="project" value="TreeGrafter"/>
</dbReference>
<evidence type="ECO:0000256" key="1">
    <source>
        <dbReference type="SAM" id="MobiDB-lite"/>
    </source>
</evidence>
<evidence type="ECO:0000313" key="3">
    <source>
        <dbReference type="Proteomes" id="UP000694522"/>
    </source>
</evidence>
<protein>
    <submittedName>
        <fullName evidence="2">Uncharacterized protein</fullName>
    </submittedName>
</protein>
<dbReference type="Proteomes" id="UP000694522">
    <property type="component" value="Unplaced"/>
</dbReference>
<sequence>MHPGKRSSMARSSSSGLIQLPSRLCATAPPAAGEARGAASSGWGALMLENLQKHSTPHATFQPNSQMGEEMSQNSLIKEYLEKQQELLQQRLEREAREAEAEGQPSPKPPQTRPGPPQNEPKVTQNASFWGRTPQQELGRAAPPPRSSRRRRGRGR</sequence>
<feature type="compositionally biased region" description="Polar residues" evidence="1">
    <location>
        <begin position="53"/>
        <end position="76"/>
    </location>
</feature>